<organism evidence="2 3">
    <name type="scientific">Cylindrotheca closterium</name>
    <dbReference type="NCBI Taxonomy" id="2856"/>
    <lineage>
        <taxon>Eukaryota</taxon>
        <taxon>Sar</taxon>
        <taxon>Stramenopiles</taxon>
        <taxon>Ochrophyta</taxon>
        <taxon>Bacillariophyta</taxon>
        <taxon>Bacillariophyceae</taxon>
        <taxon>Bacillariophycidae</taxon>
        <taxon>Bacillariales</taxon>
        <taxon>Bacillariaceae</taxon>
        <taxon>Cylindrotheca</taxon>
    </lineage>
</organism>
<dbReference type="Gene3D" id="2.60.40.150">
    <property type="entry name" value="C2 domain"/>
    <property type="match status" value="1"/>
</dbReference>
<gene>
    <name evidence="2" type="ORF">CYCCA115_LOCUS5821</name>
</gene>
<sequence>MGCMSSKPAGTLTIYLDKLTHLSDGDWMGKTDPYVTFVVEQDNWVFDHTMGKCTSTKKSNDLNPVYGETFTIPVSSLKNLVLKVNVYDDDIGFDDKVGACEIKVDDLIKPNQEPKAVTKVVDEKAGKWFSKDSKIHLKLSYTE</sequence>
<dbReference type="PROSITE" id="PS50004">
    <property type="entry name" value="C2"/>
    <property type="match status" value="1"/>
</dbReference>
<feature type="domain" description="C2" evidence="1">
    <location>
        <begin position="1"/>
        <end position="117"/>
    </location>
</feature>
<name>A0AAD2FGU1_9STRA</name>
<dbReference type="PANTHER" id="PTHR10774:SF190">
    <property type="entry name" value="C2 CALCIUM_LIPID-BINDING ENDONUCLEASE_EXONUCLEASE_PHOSPHATASE-RELATED"/>
    <property type="match status" value="1"/>
</dbReference>
<dbReference type="Pfam" id="PF00168">
    <property type="entry name" value="C2"/>
    <property type="match status" value="1"/>
</dbReference>
<dbReference type="GO" id="GO:0005783">
    <property type="term" value="C:endoplasmic reticulum"/>
    <property type="evidence" value="ECO:0007669"/>
    <property type="project" value="TreeGrafter"/>
</dbReference>
<dbReference type="GO" id="GO:0008289">
    <property type="term" value="F:lipid binding"/>
    <property type="evidence" value="ECO:0007669"/>
    <property type="project" value="InterPro"/>
</dbReference>
<dbReference type="SUPFAM" id="SSF49562">
    <property type="entry name" value="C2 domain (Calcium/lipid-binding domain, CaLB)"/>
    <property type="match status" value="1"/>
</dbReference>
<evidence type="ECO:0000313" key="3">
    <source>
        <dbReference type="Proteomes" id="UP001295423"/>
    </source>
</evidence>
<dbReference type="AlphaFoldDB" id="A0AAD2FGU1"/>
<dbReference type="SMART" id="SM00239">
    <property type="entry name" value="C2"/>
    <property type="match status" value="1"/>
</dbReference>
<evidence type="ECO:0000259" key="1">
    <source>
        <dbReference type="PROSITE" id="PS50004"/>
    </source>
</evidence>
<dbReference type="PANTHER" id="PTHR10774">
    <property type="entry name" value="EXTENDED SYNAPTOTAGMIN-RELATED"/>
    <property type="match status" value="1"/>
</dbReference>
<evidence type="ECO:0000313" key="2">
    <source>
        <dbReference type="EMBL" id="CAJ1937794.1"/>
    </source>
</evidence>
<dbReference type="Proteomes" id="UP001295423">
    <property type="component" value="Unassembled WGS sequence"/>
</dbReference>
<dbReference type="InterPro" id="IPR035892">
    <property type="entry name" value="C2_domain_sf"/>
</dbReference>
<dbReference type="InterPro" id="IPR000008">
    <property type="entry name" value="C2_dom"/>
</dbReference>
<accession>A0AAD2FGU1</accession>
<reference evidence="2" key="1">
    <citation type="submission" date="2023-08" db="EMBL/GenBank/DDBJ databases">
        <authorList>
            <person name="Audoor S."/>
            <person name="Bilcke G."/>
        </authorList>
    </citation>
    <scope>NUCLEOTIDE SEQUENCE</scope>
</reference>
<comment type="caution">
    <text evidence="2">The sequence shown here is derived from an EMBL/GenBank/DDBJ whole genome shotgun (WGS) entry which is preliminary data.</text>
</comment>
<protein>
    <recommendedName>
        <fullName evidence="1">C2 domain-containing protein</fullName>
    </recommendedName>
</protein>
<keyword evidence="3" id="KW-1185">Reference proteome</keyword>
<dbReference type="EMBL" id="CAKOGP040000668">
    <property type="protein sequence ID" value="CAJ1937794.1"/>
    <property type="molecule type" value="Genomic_DNA"/>
</dbReference>
<dbReference type="CDD" id="cd00030">
    <property type="entry name" value="C2"/>
    <property type="match status" value="1"/>
</dbReference>
<proteinExistence type="predicted"/>
<dbReference type="InterPro" id="IPR045050">
    <property type="entry name" value="Synaptotagmin_plant"/>
</dbReference>